<proteinExistence type="predicted"/>
<organism evidence="2 3">
    <name type="scientific">Candidatus Kaiserbacteria bacterium CG10_big_fil_rev_8_21_14_0_10_56_12</name>
    <dbReference type="NCBI Taxonomy" id="1974611"/>
    <lineage>
        <taxon>Bacteria</taxon>
        <taxon>Candidatus Kaiseribacteriota</taxon>
    </lineage>
</organism>
<gene>
    <name evidence="2" type="ORF">COU19_03020</name>
</gene>
<accession>A0A2H0UB00</accession>
<dbReference type="InterPro" id="IPR041633">
    <property type="entry name" value="Polbeta"/>
</dbReference>
<dbReference type="InterPro" id="IPR043519">
    <property type="entry name" value="NT_sf"/>
</dbReference>
<dbReference type="CDD" id="cd05403">
    <property type="entry name" value="NT_KNTase_like"/>
    <property type="match status" value="1"/>
</dbReference>
<comment type="caution">
    <text evidence="2">The sequence shown here is derived from an EMBL/GenBank/DDBJ whole genome shotgun (WGS) entry which is preliminary data.</text>
</comment>
<dbReference type="Pfam" id="PF18765">
    <property type="entry name" value="Polbeta"/>
    <property type="match status" value="1"/>
</dbReference>
<dbReference type="Gene3D" id="3.30.460.10">
    <property type="entry name" value="Beta Polymerase, domain 2"/>
    <property type="match status" value="1"/>
</dbReference>
<feature type="domain" description="Polymerase beta nucleotidyltransferase" evidence="1">
    <location>
        <begin position="42"/>
        <end position="79"/>
    </location>
</feature>
<reference evidence="3" key="1">
    <citation type="submission" date="2017-09" db="EMBL/GenBank/DDBJ databases">
        <title>Depth-based differentiation of microbial function through sediment-hosted aquifers and enrichment of novel symbionts in the deep terrestrial subsurface.</title>
        <authorList>
            <person name="Probst A.J."/>
            <person name="Ladd B."/>
            <person name="Jarett J.K."/>
            <person name="Geller-Mcgrath D.E."/>
            <person name="Sieber C.M.K."/>
            <person name="Emerson J.B."/>
            <person name="Anantharaman K."/>
            <person name="Thomas B.C."/>
            <person name="Malmstrom R."/>
            <person name="Stieglmeier M."/>
            <person name="Klingl A."/>
            <person name="Woyke T."/>
            <person name="Ryan C.M."/>
            <person name="Banfield J.F."/>
        </authorList>
    </citation>
    <scope>NUCLEOTIDE SEQUENCE [LARGE SCALE GENOMIC DNA]</scope>
</reference>
<protein>
    <recommendedName>
        <fullName evidence="1">Polymerase beta nucleotidyltransferase domain-containing protein</fullName>
    </recommendedName>
</protein>
<dbReference type="SUPFAM" id="SSF81301">
    <property type="entry name" value="Nucleotidyltransferase"/>
    <property type="match status" value="1"/>
</dbReference>
<evidence type="ECO:0000259" key="1">
    <source>
        <dbReference type="Pfam" id="PF18765"/>
    </source>
</evidence>
<dbReference type="Proteomes" id="UP000230179">
    <property type="component" value="Unassembled WGS sequence"/>
</dbReference>
<name>A0A2H0UB00_9BACT</name>
<sequence length="80" mass="9207">MGSDSVRYTCLRMEKSPKETRRYAFSSEARSKDRARTIQTVIEEVRRERPEILAFTLFGSLTKGTAQEDSDLDLNVYIDA</sequence>
<dbReference type="EMBL" id="PFBL01000023">
    <property type="protein sequence ID" value="PIR82955.1"/>
    <property type="molecule type" value="Genomic_DNA"/>
</dbReference>
<evidence type="ECO:0000313" key="2">
    <source>
        <dbReference type="EMBL" id="PIR82955.1"/>
    </source>
</evidence>
<dbReference type="AlphaFoldDB" id="A0A2H0UB00"/>
<evidence type="ECO:0000313" key="3">
    <source>
        <dbReference type="Proteomes" id="UP000230179"/>
    </source>
</evidence>